<evidence type="ECO:0000313" key="3">
    <source>
        <dbReference type="EMBL" id="SEO99569.1"/>
    </source>
</evidence>
<feature type="region of interest" description="Disordered" evidence="2">
    <location>
        <begin position="1"/>
        <end position="26"/>
    </location>
</feature>
<organism evidence="3 4">
    <name type="scientific">Amycolatopsis saalfeldensis</name>
    <dbReference type="NCBI Taxonomy" id="394193"/>
    <lineage>
        <taxon>Bacteria</taxon>
        <taxon>Bacillati</taxon>
        <taxon>Actinomycetota</taxon>
        <taxon>Actinomycetes</taxon>
        <taxon>Pseudonocardiales</taxon>
        <taxon>Pseudonocardiaceae</taxon>
        <taxon>Amycolatopsis</taxon>
    </lineage>
</organism>
<dbReference type="InterPro" id="IPR036388">
    <property type="entry name" value="WH-like_DNA-bd_sf"/>
</dbReference>
<dbReference type="Pfam" id="PF13412">
    <property type="entry name" value="HTH_24"/>
    <property type="match status" value="1"/>
</dbReference>
<evidence type="ECO:0000256" key="1">
    <source>
        <dbReference type="ARBA" id="ARBA00006479"/>
    </source>
</evidence>
<dbReference type="Pfam" id="PF00480">
    <property type="entry name" value="ROK"/>
    <property type="match status" value="1"/>
</dbReference>
<keyword evidence="3" id="KW-0808">Transferase</keyword>
<gene>
    <name evidence="3" type="ORF">SAMN04489732_103131</name>
</gene>
<dbReference type="CDD" id="cd23763">
    <property type="entry name" value="ASKHA_ATPase_ROK"/>
    <property type="match status" value="1"/>
</dbReference>
<comment type="similarity">
    <text evidence="1">Belongs to the ROK (NagC/XylR) family.</text>
</comment>
<dbReference type="SUPFAM" id="SSF46785">
    <property type="entry name" value="Winged helix' DNA-binding domain"/>
    <property type="match status" value="1"/>
</dbReference>
<dbReference type="GO" id="GO:0016301">
    <property type="term" value="F:kinase activity"/>
    <property type="evidence" value="ECO:0007669"/>
    <property type="project" value="UniProtKB-KW"/>
</dbReference>
<dbReference type="PANTHER" id="PTHR18964">
    <property type="entry name" value="ROK (REPRESSOR, ORF, KINASE) FAMILY"/>
    <property type="match status" value="1"/>
</dbReference>
<dbReference type="SUPFAM" id="SSF53067">
    <property type="entry name" value="Actin-like ATPase domain"/>
    <property type="match status" value="1"/>
</dbReference>
<dbReference type="PANTHER" id="PTHR18964:SF149">
    <property type="entry name" value="BIFUNCTIONAL UDP-N-ACETYLGLUCOSAMINE 2-EPIMERASE_N-ACETYLMANNOSAMINE KINASE"/>
    <property type="match status" value="1"/>
</dbReference>
<dbReference type="Gene3D" id="3.30.420.40">
    <property type="match status" value="2"/>
</dbReference>
<dbReference type="STRING" id="394193.SAMN04489732_103131"/>
<dbReference type="InterPro" id="IPR043129">
    <property type="entry name" value="ATPase_NBD"/>
</dbReference>
<dbReference type="InterPro" id="IPR036390">
    <property type="entry name" value="WH_DNA-bd_sf"/>
</dbReference>
<proteinExistence type="inferred from homology"/>
<evidence type="ECO:0000256" key="2">
    <source>
        <dbReference type="SAM" id="MobiDB-lite"/>
    </source>
</evidence>
<dbReference type="RefSeq" id="WP_245787219.1">
    <property type="nucleotide sequence ID" value="NZ_FOEF01000003.1"/>
</dbReference>
<keyword evidence="3" id="KW-0418">Kinase</keyword>
<dbReference type="InterPro" id="IPR000600">
    <property type="entry name" value="ROK"/>
</dbReference>
<dbReference type="EMBL" id="FOEF01000003">
    <property type="protein sequence ID" value="SEO99569.1"/>
    <property type="molecule type" value="Genomic_DNA"/>
</dbReference>
<dbReference type="Gene3D" id="1.10.10.10">
    <property type="entry name" value="Winged helix-like DNA-binding domain superfamily/Winged helix DNA-binding domain"/>
    <property type="match status" value="1"/>
</dbReference>
<name>A0A1H8U8N7_9PSEU</name>
<reference evidence="4" key="1">
    <citation type="submission" date="2016-10" db="EMBL/GenBank/DDBJ databases">
        <authorList>
            <person name="Varghese N."/>
            <person name="Submissions S."/>
        </authorList>
    </citation>
    <scope>NUCLEOTIDE SEQUENCE [LARGE SCALE GENOMIC DNA]</scope>
    <source>
        <strain evidence="4">DSM 44993</strain>
    </source>
</reference>
<dbReference type="Proteomes" id="UP000198582">
    <property type="component" value="Unassembled WGS sequence"/>
</dbReference>
<accession>A0A1H8U8N7</accession>
<evidence type="ECO:0000313" key="4">
    <source>
        <dbReference type="Proteomes" id="UP000198582"/>
    </source>
</evidence>
<keyword evidence="4" id="KW-1185">Reference proteome</keyword>
<sequence>MARELRAITATETGRPLGPAPQVGTPASMRALNQRLVLQRLRDHGEATRPQIAGDTGLSKPTVGQALLDLEQYGLVRAAGHSLSGPGRAAVVYRAAPEAGHVAGVDIGRRSIRVAVADLDGSIVARLDEPNRCRSAGALVRTVSEAVSRTVAAAGLAPGDVVATVVGTPGIPDARTGTVHRAPNLPGWERKGLLHELADELGAHGSQLVVENDANLCAVGEHALGAALGVDVLVCLTVGTGIGMGVLVDGRLFRGAHGAAGEIADLPVGSGGARAKRPGPMEDAAAAHAVVAHARELGVGKARTAKDVFRLAREGDPLARQVVEAEAVHLAHVVAAVTAVLDPGLIVLGGGIGGNADLLAEPMRRTLAATTPFAAEIIAGQLGSEAVLAGAITTALGTARELVFDRREPRRA</sequence>
<dbReference type="AlphaFoldDB" id="A0A1H8U8N7"/>
<protein>
    <submittedName>
        <fullName evidence="3">Sugar kinase of the NBD/HSP70 family, may contain an N-terminal HTH domain</fullName>
    </submittedName>
</protein>